<protein>
    <submittedName>
        <fullName evidence="2">Uncharacterized protein</fullName>
    </submittedName>
</protein>
<dbReference type="GO" id="GO:0035770">
    <property type="term" value="C:ribonucleoprotein granule"/>
    <property type="evidence" value="ECO:0007669"/>
    <property type="project" value="TreeGrafter"/>
</dbReference>
<organism evidence="2 3">
    <name type="scientific">Gonium pectorale</name>
    <name type="common">Green alga</name>
    <dbReference type="NCBI Taxonomy" id="33097"/>
    <lineage>
        <taxon>Eukaryota</taxon>
        <taxon>Viridiplantae</taxon>
        <taxon>Chlorophyta</taxon>
        <taxon>core chlorophytes</taxon>
        <taxon>Chlorophyceae</taxon>
        <taxon>CS clade</taxon>
        <taxon>Chlamydomonadales</taxon>
        <taxon>Volvocaceae</taxon>
        <taxon>Gonium</taxon>
    </lineage>
</organism>
<evidence type="ECO:0000313" key="2">
    <source>
        <dbReference type="EMBL" id="KXZ45649.1"/>
    </source>
</evidence>
<dbReference type="Proteomes" id="UP000075714">
    <property type="component" value="Unassembled WGS sequence"/>
</dbReference>
<dbReference type="GO" id="GO:0009507">
    <property type="term" value="C:chloroplast"/>
    <property type="evidence" value="ECO:0007669"/>
    <property type="project" value="GOC"/>
</dbReference>
<feature type="region of interest" description="Disordered" evidence="1">
    <location>
        <begin position="1"/>
        <end position="71"/>
    </location>
</feature>
<sequence>MQRHQEQHTEEQRLAAAAAAAAAVQAGTGRESEAPAPAHPGSWPHNGADGALADRDHEDEGSNEVNSGGGLEAEVDAPWALPAQRAAAHGQPTATGQPRHWQRSAAFSARHLATALHAVSRLVPQPTRLGSAERLELSAFVRALGRGCAGLPPGAFNPADLTMALRALAKLLHCGVSGGNSIGGGAPGSYSAADFVAGGDASVHGDSWSAYEGAQYAGKVARWSGGEWEGAEAEGVEGGGAEASAAAASAGPGRSLGAAARGLHAAWLDEAWLERLLGPTVATHLQDFEPRHTSGVLWALATLGARPRPELLAALCDRAEAQCPPAQLRLQGGAHAAAAPPALTPQGLSLVLWALARLGFEPRRAVLDALVAACRADMEAAAGAANGAGGERGGGAAAACCCSLDVAQRLWALATLGRHPGAEWLELAVRAFLERGAAEQVSGQACSMVMWSLAQLSERCVSAGVGRGAGGGVAVRGPGAGPAQEGAEDAGELLRARAESHSLAGTSGRRDGPSAPNPYPAAARGRPSSGAAAPSAIAREPATTQAQSTLPASAIPVGVAALRPDLVVPLLRLLHARLVAMEPRHLATCLWALAALDVRPSEAWLEAFLDASARRMAPALAPAGGSPFGPQALSTMLGALARLRYRPPYPWIARFLEVCRKELASFDPQSTTTLAWGLARLSFRPPGKWAAAFAAASRRQLRAMPPLGLSLLLWSVARWRITMPMPWVRSALAASAEHLRAGAAGWERTAGALEDAAAAVTTGAAPAPAPPPPPMRPELLAQLVMAAPQLLARDPKPAATPGWWLAAADAATTAALRHSSAAGGAGAPGALDVWTLGLLLCGWAALRSPLSEGSLAAALAYIEDAAAAAAVGTAGARGQSDCQRPGPQHISLALWSCAVAGWAPPAETLERLLALHSRLVLTESESAGREAVAGKRGAKAEAEAVAAAAAADADAQVTKEHEGQQLLLLQQRRRLLLVAQQMVAREAELGMLVWSLPRCGAAAPPDWLPGVLSLVGARMEQDAAAAAATAATATATDVATEEPARGMQPKPQPTVSAAAAAPAMTASGSSGGLTLLTLATLCRACLAWRLHPGERWLSAASGALESGVLQSQIRNLRRRAKLEREVRYLLEQLRAGANGGDEASDRSGGGQRSAWAVAEAAGNAVLTNAMAAMAAGGAAAWMQGLVW</sequence>
<feature type="compositionally biased region" description="Basic and acidic residues" evidence="1">
    <location>
        <begin position="1"/>
        <end position="13"/>
    </location>
</feature>
<accession>A0A150G709</accession>
<gene>
    <name evidence="2" type="ORF">GPECTOR_52g49</name>
</gene>
<dbReference type="GO" id="GO:1901259">
    <property type="term" value="P:chloroplast rRNA processing"/>
    <property type="evidence" value="ECO:0007669"/>
    <property type="project" value="TreeGrafter"/>
</dbReference>
<evidence type="ECO:0000313" key="3">
    <source>
        <dbReference type="Proteomes" id="UP000075714"/>
    </source>
</evidence>
<dbReference type="GO" id="GO:0044528">
    <property type="term" value="P:regulation of mitochondrial mRNA stability"/>
    <property type="evidence" value="ECO:0007669"/>
    <property type="project" value="TreeGrafter"/>
</dbReference>
<dbReference type="InterPro" id="IPR050870">
    <property type="entry name" value="FAST_kinase"/>
</dbReference>
<dbReference type="EMBL" id="LSYV01000053">
    <property type="protein sequence ID" value="KXZ45649.1"/>
    <property type="molecule type" value="Genomic_DNA"/>
</dbReference>
<dbReference type="OrthoDB" id="551490at2759"/>
<dbReference type="GO" id="GO:0005759">
    <property type="term" value="C:mitochondrial matrix"/>
    <property type="evidence" value="ECO:0007669"/>
    <property type="project" value="TreeGrafter"/>
</dbReference>
<proteinExistence type="predicted"/>
<dbReference type="GO" id="GO:0000963">
    <property type="term" value="P:mitochondrial RNA processing"/>
    <property type="evidence" value="ECO:0007669"/>
    <property type="project" value="TreeGrafter"/>
</dbReference>
<name>A0A150G709_GONPE</name>
<dbReference type="PANTHER" id="PTHR21228">
    <property type="entry name" value="FAST LEU-RICH DOMAIN-CONTAINING"/>
    <property type="match status" value="1"/>
</dbReference>
<evidence type="ECO:0000256" key="1">
    <source>
        <dbReference type="SAM" id="MobiDB-lite"/>
    </source>
</evidence>
<feature type="compositionally biased region" description="Low complexity" evidence="1">
    <location>
        <begin position="520"/>
        <end position="542"/>
    </location>
</feature>
<dbReference type="PANTHER" id="PTHR21228:SF40">
    <property type="entry name" value="LD45607P"/>
    <property type="match status" value="1"/>
</dbReference>
<dbReference type="GO" id="GO:0003723">
    <property type="term" value="F:RNA binding"/>
    <property type="evidence" value="ECO:0007669"/>
    <property type="project" value="TreeGrafter"/>
</dbReference>
<keyword evidence="3" id="KW-1185">Reference proteome</keyword>
<feature type="region of interest" description="Disordered" evidence="1">
    <location>
        <begin position="499"/>
        <end position="549"/>
    </location>
</feature>
<comment type="caution">
    <text evidence="2">The sequence shown here is derived from an EMBL/GenBank/DDBJ whole genome shotgun (WGS) entry which is preliminary data.</text>
</comment>
<reference evidence="3" key="1">
    <citation type="journal article" date="2016" name="Nat. Commun.">
        <title>The Gonium pectorale genome demonstrates co-option of cell cycle regulation during the evolution of multicellularity.</title>
        <authorList>
            <person name="Hanschen E.R."/>
            <person name="Marriage T.N."/>
            <person name="Ferris P.J."/>
            <person name="Hamaji T."/>
            <person name="Toyoda A."/>
            <person name="Fujiyama A."/>
            <person name="Neme R."/>
            <person name="Noguchi H."/>
            <person name="Minakuchi Y."/>
            <person name="Suzuki M."/>
            <person name="Kawai-Toyooka H."/>
            <person name="Smith D.R."/>
            <person name="Sparks H."/>
            <person name="Anderson J."/>
            <person name="Bakaric R."/>
            <person name="Luria V."/>
            <person name="Karger A."/>
            <person name="Kirschner M.W."/>
            <person name="Durand P.M."/>
            <person name="Michod R.E."/>
            <person name="Nozaki H."/>
            <person name="Olson B.J."/>
        </authorList>
    </citation>
    <scope>NUCLEOTIDE SEQUENCE [LARGE SCALE GENOMIC DNA]</scope>
    <source>
        <strain evidence="3">NIES-2863</strain>
    </source>
</reference>
<dbReference type="AlphaFoldDB" id="A0A150G709"/>